<dbReference type="EMBL" id="ATHI01000030">
    <property type="protein sequence ID" value="EPR31058.1"/>
    <property type="molecule type" value="Genomic_DNA"/>
</dbReference>
<organism evidence="8 9">
    <name type="scientific">Alkalidesulfovibrio alkalitolerans DSM 16529</name>
    <dbReference type="NCBI Taxonomy" id="1121439"/>
    <lineage>
        <taxon>Bacteria</taxon>
        <taxon>Pseudomonadati</taxon>
        <taxon>Thermodesulfobacteriota</taxon>
        <taxon>Desulfovibrionia</taxon>
        <taxon>Desulfovibrionales</taxon>
        <taxon>Desulfovibrionaceae</taxon>
        <taxon>Alkalidesulfovibrio</taxon>
    </lineage>
</organism>
<dbReference type="Proteomes" id="UP000014975">
    <property type="component" value="Unassembled WGS sequence"/>
</dbReference>
<keyword evidence="6" id="KW-0808">Transferase</keyword>
<accession>S7UFQ5</accession>
<evidence type="ECO:0000256" key="5">
    <source>
        <dbReference type="ARBA" id="ARBA00047317"/>
    </source>
</evidence>
<keyword evidence="4 6" id="KW-0501">Molybdenum cofactor biosynthesis</keyword>
<dbReference type="GO" id="GO:0061599">
    <property type="term" value="F:molybdopterin molybdotransferase activity"/>
    <property type="evidence" value="ECO:0007669"/>
    <property type="project" value="UniProtKB-UniRule"/>
</dbReference>
<dbReference type="NCBIfam" id="NF011068">
    <property type="entry name" value="PRK14498.1"/>
    <property type="match status" value="1"/>
</dbReference>
<dbReference type="GO" id="GO:0006777">
    <property type="term" value="P:Mo-molybdopterin cofactor biosynthetic process"/>
    <property type="evidence" value="ECO:0007669"/>
    <property type="project" value="UniProtKB-UniRule"/>
</dbReference>
<dbReference type="Pfam" id="PF03453">
    <property type="entry name" value="MoeA_N"/>
    <property type="match status" value="1"/>
</dbReference>
<gene>
    <name evidence="8" type="ORF">dsat_1185</name>
</gene>
<dbReference type="PATRIC" id="fig|1121439.3.peg.2568"/>
<dbReference type="EC" id="2.10.1.1" evidence="6"/>
<keyword evidence="6" id="KW-0500">Molybdenum</keyword>
<comment type="function">
    <text evidence="1 6">Catalyzes the insertion of molybdate into adenylated molybdopterin with the concomitant release of AMP.</text>
</comment>
<evidence type="ECO:0000256" key="6">
    <source>
        <dbReference type="RuleBase" id="RU365090"/>
    </source>
</evidence>
<evidence type="ECO:0000256" key="2">
    <source>
        <dbReference type="ARBA" id="ARBA00005046"/>
    </source>
</evidence>
<name>S7UFQ5_9BACT</name>
<dbReference type="InterPro" id="IPR036135">
    <property type="entry name" value="MoeA_linker/N_sf"/>
</dbReference>
<evidence type="ECO:0000313" key="9">
    <source>
        <dbReference type="Proteomes" id="UP000014975"/>
    </source>
</evidence>
<keyword evidence="9" id="KW-1185">Reference proteome</keyword>
<evidence type="ECO:0000256" key="1">
    <source>
        <dbReference type="ARBA" id="ARBA00002901"/>
    </source>
</evidence>
<dbReference type="Pfam" id="PF00994">
    <property type="entry name" value="MoCF_biosynth"/>
    <property type="match status" value="1"/>
</dbReference>
<dbReference type="InterPro" id="IPR005111">
    <property type="entry name" value="MoeA_C_domain_IV"/>
</dbReference>
<dbReference type="OrthoDB" id="9804758at2"/>
<keyword evidence="6" id="KW-0479">Metal-binding</keyword>
<feature type="domain" description="MoaB/Mog" evidence="7">
    <location>
        <begin position="176"/>
        <end position="317"/>
    </location>
</feature>
<dbReference type="InterPro" id="IPR024370">
    <property type="entry name" value="PBP_domain"/>
</dbReference>
<comment type="caution">
    <text evidence="8">The sequence shown here is derived from an EMBL/GenBank/DDBJ whole genome shotgun (WGS) entry which is preliminary data.</text>
</comment>
<dbReference type="SUPFAM" id="SSF63882">
    <property type="entry name" value="MoeA N-terminal region -like"/>
    <property type="match status" value="1"/>
</dbReference>
<dbReference type="Pfam" id="PF12727">
    <property type="entry name" value="PBP_like"/>
    <property type="match status" value="1"/>
</dbReference>
<dbReference type="SUPFAM" id="SSF53850">
    <property type="entry name" value="Periplasmic binding protein-like II"/>
    <property type="match status" value="1"/>
</dbReference>
<evidence type="ECO:0000259" key="7">
    <source>
        <dbReference type="SMART" id="SM00852"/>
    </source>
</evidence>
<protein>
    <recommendedName>
        <fullName evidence="6">Molybdopterin molybdenumtransferase</fullName>
        <ecNumber evidence="6">2.10.1.1</ecNumber>
    </recommendedName>
</protein>
<dbReference type="SMART" id="SM00852">
    <property type="entry name" value="MoCF_biosynth"/>
    <property type="match status" value="1"/>
</dbReference>
<comment type="cofactor">
    <cofactor evidence="6">
        <name>Mg(2+)</name>
        <dbReference type="ChEBI" id="CHEBI:18420"/>
    </cofactor>
</comment>
<evidence type="ECO:0000313" key="8">
    <source>
        <dbReference type="EMBL" id="EPR31058.1"/>
    </source>
</evidence>
<dbReference type="Pfam" id="PF03454">
    <property type="entry name" value="MoeA_C"/>
    <property type="match status" value="1"/>
</dbReference>
<keyword evidence="6" id="KW-0460">Magnesium</keyword>
<dbReference type="STRING" id="1121439.dsat_1185"/>
<dbReference type="GO" id="GO:0046872">
    <property type="term" value="F:metal ion binding"/>
    <property type="evidence" value="ECO:0007669"/>
    <property type="project" value="UniProtKB-UniRule"/>
</dbReference>
<evidence type="ECO:0000256" key="4">
    <source>
        <dbReference type="ARBA" id="ARBA00023150"/>
    </source>
</evidence>
<dbReference type="InterPro" id="IPR038987">
    <property type="entry name" value="MoeA-like"/>
</dbReference>
<dbReference type="Gene3D" id="3.40.190.10">
    <property type="entry name" value="Periplasmic binding protein-like II"/>
    <property type="match status" value="1"/>
</dbReference>
<comment type="catalytic activity">
    <reaction evidence="5">
        <text>adenylyl-molybdopterin + molybdate = Mo-molybdopterin + AMP + H(+)</text>
        <dbReference type="Rhea" id="RHEA:35047"/>
        <dbReference type="ChEBI" id="CHEBI:15378"/>
        <dbReference type="ChEBI" id="CHEBI:36264"/>
        <dbReference type="ChEBI" id="CHEBI:62727"/>
        <dbReference type="ChEBI" id="CHEBI:71302"/>
        <dbReference type="ChEBI" id="CHEBI:456215"/>
        <dbReference type="EC" id="2.10.1.1"/>
    </reaction>
</comment>
<comment type="pathway">
    <text evidence="2 6">Cofactor biosynthesis; molybdopterin biosynthesis.</text>
</comment>
<dbReference type="InterPro" id="IPR036688">
    <property type="entry name" value="MoeA_C_domain_IV_sf"/>
</dbReference>
<reference evidence="8 9" key="1">
    <citation type="journal article" date="2013" name="Genome Announc.">
        <title>Draft genome sequences for three mercury-methylating, sulfate-reducing bacteria.</title>
        <authorList>
            <person name="Brown S.D."/>
            <person name="Hurt R.A.Jr."/>
            <person name="Gilmour C.C."/>
            <person name="Elias D.A."/>
        </authorList>
    </citation>
    <scope>NUCLEOTIDE SEQUENCE [LARGE SCALE GENOMIC DNA]</scope>
    <source>
        <strain evidence="8 9">DSM 16529</strain>
    </source>
</reference>
<comment type="similarity">
    <text evidence="3 6">Belongs to the MoeA family.</text>
</comment>
<dbReference type="InterPro" id="IPR001453">
    <property type="entry name" value="MoaB/Mog_dom"/>
</dbReference>
<dbReference type="PANTHER" id="PTHR10192:SF16">
    <property type="entry name" value="MOLYBDOPTERIN MOLYBDENUMTRANSFERASE"/>
    <property type="match status" value="1"/>
</dbReference>
<dbReference type="UniPathway" id="UPA00344"/>
<dbReference type="RefSeq" id="WP_020887882.1">
    <property type="nucleotide sequence ID" value="NZ_ATHI01000030.1"/>
</dbReference>
<dbReference type="CDD" id="cd00887">
    <property type="entry name" value="MoeA"/>
    <property type="match status" value="1"/>
</dbReference>
<dbReference type="GO" id="GO:0005829">
    <property type="term" value="C:cytosol"/>
    <property type="evidence" value="ECO:0007669"/>
    <property type="project" value="TreeGrafter"/>
</dbReference>
<proteinExistence type="inferred from homology"/>
<dbReference type="Gene3D" id="2.40.340.10">
    <property type="entry name" value="MoeA, C-terminal, domain IV"/>
    <property type="match status" value="1"/>
</dbReference>
<dbReference type="SUPFAM" id="SSF63867">
    <property type="entry name" value="MoeA C-terminal domain-like"/>
    <property type="match status" value="1"/>
</dbReference>
<dbReference type="eggNOG" id="COG0303">
    <property type="taxonomic scope" value="Bacteria"/>
</dbReference>
<dbReference type="AlphaFoldDB" id="S7UFQ5"/>
<dbReference type="Gene3D" id="2.170.190.11">
    <property type="entry name" value="Molybdopterin biosynthesis moea protein, domain 3"/>
    <property type="match status" value="1"/>
</dbReference>
<evidence type="ECO:0000256" key="3">
    <source>
        <dbReference type="ARBA" id="ARBA00010763"/>
    </source>
</evidence>
<dbReference type="Gene3D" id="3.90.105.10">
    <property type="entry name" value="Molybdopterin biosynthesis moea protein, domain 2"/>
    <property type="match status" value="1"/>
</dbReference>
<dbReference type="PANTHER" id="PTHR10192">
    <property type="entry name" value="MOLYBDOPTERIN BIOSYNTHESIS PROTEIN"/>
    <property type="match status" value="1"/>
</dbReference>
<sequence>MNRTLYLDTVPIPDALTALKKELDRDALIAPETIPTDQALSRVLAGPVIARYSSPTFHAAAMDGIAVAAETTFAAREGSPVRLSPGSGFTSVNTGNPLPEGRDAVIMAEHVTFDADGAALIEAPAFPWQHVRRIGEDIVATELVLPRGRTLTAFDLAALLSAGVFEVEVTGTARMAVIPTGDEVLDYTERPVPGPGQVVESNSVMLVNMAKNAGIRAERFAPVPDDPAALEAAARKALAAGFNVVVLGAGSSAGTKDYTRGVMERLGRVVVHGVAAMPGKPALLGVAENGSLLAGAPGYPVSAAVAFEKLVLPLCCWLEGRAAPRRARLPVRLARRVPSRPGMEEFVRLAVGRVGEDYVGLPLARGAGLITSLTNAQAVAALPAACEGVEAGETVQAELYVSQEELDATLVVVGSHDNTLDLLADALMGQPEPVRLASSHVGSMGGIAALSSRQALCAGAHLFDPETNDFNFPFLARHAPDLDVAVIALAVRHQGLIVPKGNPKNIAGVADLARPDVVFANRQRGAGTRILLDHHLKLAKIRPDQVRGYDKEEFTHMAVAVNVRTGTADCGLGVYAAAKALDLGFVPLARERYDLLIPRAALDDPRIAALLAIVRDPAFQAHVRDLGGYETDLSGREMRPGMGLGGEG</sequence>
<dbReference type="Gene3D" id="3.40.980.10">
    <property type="entry name" value="MoaB/Mog-like domain"/>
    <property type="match status" value="1"/>
</dbReference>
<dbReference type="InterPro" id="IPR005110">
    <property type="entry name" value="MoeA_linker/N"/>
</dbReference>
<dbReference type="InterPro" id="IPR036425">
    <property type="entry name" value="MoaB/Mog-like_dom_sf"/>
</dbReference>
<dbReference type="SUPFAM" id="SSF53218">
    <property type="entry name" value="Molybdenum cofactor biosynthesis proteins"/>
    <property type="match status" value="1"/>
</dbReference>
<dbReference type="eggNOG" id="COG1910">
    <property type="taxonomic scope" value="Bacteria"/>
</dbReference>